<dbReference type="InterPro" id="IPR001207">
    <property type="entry name" value="Transposase_mutator"/>
</dbReference>
<keyword evidence="4 6" id="KW-0238">DNA-binding</keyword>
<sequence length="422" mass="47352">MSEDSKVVRLRQPEEIDDPLTAILRAGARRLLEQAIEAEVEAFLASMKDIKLPDGRDRVVRHGHGPERTIQTGIGPVEVRRAKVRDRGGDTAGERVRFTSSILPRWARRSKSLDALLPVLYLRGVSTGDFQDALSALLGKDAPNLSPSVIGRLKDEWAADYARWQKRDLSARRYVYIWADGVYLQARMEPAAECMLVIIGATPEGRKELVGFQVGVRESAQSWRELLIDIQARGLTIAPELAIADGALGFWKALEEVFPTTRHQRCWVHKTANVLNKVAKTVQPAMKQDLREIWMAPDRASAQVAMDVFVKKYATKYAKAVECLTKDRDALLAFYDFPAEHWDHVRTSNPIESVFATVRHRTFRTKGALSQDTAKLMVFKLVTAAAKTWRRLQGENLLPKVIRGVTFRDGIEVTDTASQNAA</sequence>
<keyword evidence="6" id="KW-0814">Transposable element</keyword>
<comment type="similarity">
    <text evidence="2 6">Belongs to the transposase mutator family.</text>
</comment>
<comment type="function">
    <text evidence="1 6">Required for the transposition of the insertion element.</text>
</comment>
<evidence type="ECO:0000256" key="1">
    <source>
        <dbReference type="ARBA" id="ARBA00002190"/>
    </source>
</evidence>
<evidence type="ECO:0000313" key="7">
    <source>
        <dbReference type="EMBL" id="PGH59492.1"/>
    </source>
</evidence>
<evidence type="ECO:0000256" key="4">
    <source>
        <dbReference type="ARBA" id="ARBA00023125"/>
    </source>
</evidence>
<accession>A0A2B8BPZ3</accession>
<dbReference type="GO" id="GO:0004803">
    <property type="term" value="F:transposase activity"/>
    <property type="evidence" value="ECO:0007669"/>
    <property type="project" value="UniProtKB-UniRule"/>
</dbReference>
<dbReference type="PROSITE" id="PS01007">
    <property type="entry name" value="TRANSPOSASE_MUTATOR"/>
    <property type="match status" value="1"/>
</dbReference>
<dbReference type="AlphaFoldDB" id="A0A2B8BPZ3"/>
<evidence type="ECO:0000256" key="6">
    <source>
        <dbReference type="RuleBase" id="RU365089"/>
    </source>
</evidence>
<keyword evidence="5 6" id="KW-0233">DNA recombination</keyword>
<dbReference type="GO" id="GO:0003677">
    <property type="term" value="F:DNA binding"/>
    <property type="evidence" value="ECO:0007669"/>
    <property type="project" value="UniProtKB-UniRule"/>
</dbReference>
<dbReference type="EMBL" id="PDKW01000022">
    <property type="protein sequence ID" value="PGH59492.1"/>
    <property type="molecule type" value="Genomic_DNA"/>
</dbReference>
<dbReference type="OrthoDB" id="165209at2"/>
<dbReference type="Pfam" id="PF00872">
    <property type="entry name" value="Transposase_mut"/>
    <property type="match status" value="1"/>
</dbReference>
<keyword evidence="3 6" id="KW-0815">Transposition</keyword>
<evidence type="ECO:0000256" key="5">
    <source>
        <dbReference type="ARBA" id="ARBA00023172"/>
    </source>
</evidence>
<dbReference type="RefSeq" id="WP_098734445.1">
    <property type="nucleotide sequence ID" value="NZ_PDKW01000022.1"/>
</dbReference>
<evidence type="ECO:0000256" key="3">
    <source>
        <dbReference type="ARBA" id="ARBA00022578"/>
    </source>
</evidence>
<dbReference type="Proteomes" id="UP000225379">
    <property type="component" value="Unassembled WGS sequence"/>
</dbReference>
<comment type="caution">
    <text evidence="7">The sequence shown here is derived from an EMBL/GenBank/DDBJ whole genome shotgun (WGS) entry which is preliminary data.</text>
</comment>
<keyword evidence="8" id="KW-1185">Reference proteome</keyword>
<proteinExistence type="inferred from homology"/>
<evidence type="ECO:0000313" key="8">
    <source>
        <dbReference type="Proteomes" id="UP000225379"/>
    </source>
</evidence>
<dbReference type="PANTHER" id="PTHR33217">
    <property type="entry name" value="TRANSPOSASE FOR INSERTION SEQUENCE ELEMENT IS1081"/>
    <property type="match status" value="1"/>
</dbReference>
<organism evidence="7 8">
    <name type="scientific">Azospirillum palustre</name>
    <dbReference type="NCBI Taxonomy" id="2044885"/>
    <lineage>
        <taxon>Bacteria</taxon>
        <taxon>Pseudomonadati</taxon>
        <taxon>Pseudomonadota</taxon>
        <taxon>Alphaproteobacteria</taxon>
        <taxon>Rhodospirillales</taxon>
        <taxon>Azospirillaceae</taxon>
        <taxon>Azospirillum</taxon>
    </lineage>
</organism>
<evidence type="ECO:0000256" key="2">
    <source>
        <dbReference type="ARBA" id="ARBA00010961"/>
    </source>
</evidence>
<dbReference type="PANTHER" id="PTHR33217:SF9">
    <property type="entry name" value="MUTATOR FAMILY TRANSPOSASE"/>
    <property type="match status" value="1"/>
</dbReference>
<name>A0A2B8BPZ3_9PROT</name>
<gene>
    <name evidence="7" type="ORF">CRT60_00125</name>
</gene>
<protein>
    <recommendedName>
        <fullName evidence="6">Mutator family transposase</fullName>
    </recommendedName>
</protein>
<reference evidence="8" key="1">
    <citation type="submission" date="2017-10" db="EMBL/GenBank/DDBJ databases">
        <authorList>
            <person name="Kravchenko I.K."/>
            <person name="Grouzdev D.S."/>
        </authorList>
    </citation>
    <scope>NUCLEOTIDE SEQUENCE [LARGE SCALE GENOMIC DNA]</scope>
    <source>
        <strain evidence="8">B2</strain>
    </source>
</reference>
<dbReference type="GO" id="GO:0006313">
    <property type="term" value="P:DNA transposition"/>
    <property type="evidence" value="ECO:0007669"/>
    <property type="project" value="UniProtKB-UniRule"/>
</dbReference>
<dbReference type="NCBIfam" id="NF033543">
    <property type="entry name" value="transpos_IS256"/>
    <property type="match status" value="1"/>
</dbReference>